<sequence length="235" mass="26557">MKNWVFIFKKSDLSALGSVRCWPNMQAAETETEIWLRCPVLHSDLDEALRRLPAMYTYRENKDGLLFPVEGLSPIASLPTLEWINMREFIPVELPTAALPGQMDQTYTLKLVPSSTYHPGAALRTNLSDWQQYAETAPAIRLDQLRFALAANGEVLVMGQPLPSVPGEEYWLREQLLLPSGYDLELPITATLMAMRENVAGAKFLFEKNGDWQKIEHNNFVPATRLGIRLSKANP</sequence>
<reference key="2">
    <citation type="submission" date="2011-04" db="EMBL/GenBank/DDBJ databases">
        <title>Complete sequence of chromosome of Haliscomenobacter hydrossis DSM 1100.</title>
        <authorList>
            <consortium name="US DOE Joint Genome Institute (JGI-PGF)"/>
            <person name="Lucas S."/>
            <person name="Han J."/>
            <person name="Lapidus A."/>
            <person name="Bruce D."/>
            <person name="Goodwin L."/>
            <person name="Pitluck S."/>
            <person name="Peters L."/>
            <person name="Kyrpides N."/>
            <person name="Mavromatis K."/>
            <person name="Ivanova N."/>
            <person name="Ovchinnikova G."/>
            <person name="Pagani I."/>
            <person name="Daligault H."/>
            <person name="Detter J.C."/>
            <person name="Han C."/>
            <person name="Land M."/>
            <person name="Hauser L."/>
            <person name="Markowitz V."/>
            <person name="Cheng J.-F."/>
            <person name="Hugenholtz P."/>
            <person name="Woyke T."/>
            <person name="Wu D."/>
            <person name="Verbarg S."/>
            <person name="Frueling A."/>
            <person name="Brambilla E."/>
            <person name="Klenk H.-P."/>
            <person name="Eisen J.A."/>
        </authorList>
    </citation>
    <scope>NUCLEOTIDE SEQUENCE</scope>
    <source>
        <strain>DSM 1100</strain>
    </source>
</reference>
<proteinExistence type="predicted"/>
<evidence type="ECO:0000313" key="2">
    <source>
        <dbReference type="EMBL" id="AEE53803.1"/>
    </source>
</evidence>
<organism evidence="2 3">
    <name type="scientific">Haliscomenobacter hydrossis (strain ATCC 27775 / DSM 1100 / LMG 10767 / O)</name>
    <dbReference type="NCBI Taxonomy" id="760192"/>
    <lineage>
        <taxon>Bacteria</taxon>
        <taxon>Pseudomonadati</taxon>
        <taxon>Bacteroidota</taxon>
        <taxon>Saprospiria</taxon>
        <taxon>Saprospirales</taxon>
        <taxon>Haliscomenobacteraceae</taxon>
        <taxon>Haliscomenobacter</taxon>
    </lineage>
</organism>
<accession>F4L0D0</accession>
<reference evidence="2 3" key="1">
    <citation type="journal article" date="2011" name="Stand. Genomic Sci.">
        <title>Complete genome sequence of Haliscomenobacter hydrossis type strain (O).</title>
        <authorList>
            <consortium name="US DOE Joint Genome Institute (JGI-PGF)"/>
            <person name="Daligault H."/>
            <person name="Lapidus A."/>
            <person name="Zeytun A."/>
            <person name="Nolan M."/>
            <person name="Lucas S."/>
            <person name="Del Rio T.G."/>
            <person name="Tice H."/>
            <person name="Cheng J.F."/>
            <person name="Tapia R."/>
            <person name="Han C."/>
            <person name="Goodwin L."/>
            <person name="Pitluck S."/>
            <person name="Liolios K."/>
            <person name="Pagani I."/>
            <person name="Ivanova N."/>
            <person name="Huntemann M."/>
            <person name="Mavromatis K."/>
            <person name="Mikhailova N."/>
            <person name="Pati A."/>
            <person name="Chen A."/>
            <person name="Palaniappan K."/>
            <person name="Land M."/>
            <person name="Hauser L."/>
            <person name="Brambilla E.M."/>
            <person name="Rohde M."/>
            <person name="Verbarg S."/>
            <person name="Goker M."/>
            <person name="Bristow J."/>
            <person name="Eisen J.A."/>
            <person name="Markowitz V."/>
            <person name="Hugenholtz P."/>
            <person name="Kyrpides N.C."/>
            <person name="Klenk H.P."/>
            <person name="Woyke T."/>
        </authorList>
    </citation>
    <scope>NUCLEOTIDE SEQUENCE [LARGE SCALE GENOMIC DNA]</scope>
    <source>
        <strain evidence="3">ATCC 27775 / DSM 1100 / LMG 10767 / O</strain>
    </source>
</reference>
<protein>
    <recommendedName>
        <fullName evidence="1">MoxR-vWA-beta-propeller ternary system domain-containing protein</fullName>
    </recommendedName>
</protein>
<evidence type="ECO:0000259" key="1">
    <source>
        <dbReference type="Pfam" id="PF19918"/>
    </source>
</evidence>
<dbReference type="EMBL" id="CP002691">
    <property type="protein sequence ID" value="AEE53803.1"/>
    <property type="molecule type" value="Genomic_DNA"/>
</dbReference>
<dbReference type="STRING" id="760192.Halhy_5980"/>
<dbReference type="Proteomes" id="UP000008461">
    <property type="component" value="Chromosome"/>
</dbReference>
<keyword evidence="3" id="KW-1185">Reference proteome</keyword>
<dbReference type="OrthoDB" id="674746at2"/>
<dbReference type="AlphaFoldDB" id="F4L0D0"/>
<dbReference type="KEGG" id="hhy:Halhy_5980"/>
<evidence type="ECO:0000313" key="3">
    <source>
        <dbReference type="Proteomes" id="UP000008461"/>
    </source>
</evidence>
<dbReference type="RefSeq" id="WP_013768330.1">
    <property type="nucleotide sequence ID" value="NC_015510.1"/>
</dbReference>
<dbReference type="InterPro" id="IPR045552">
    <property type="entry name" value="bpX2"/>
</dbReference>
<dbReference type="eggNOG" id="ENOG50313V0">
    <property type="taxonomic scope" value="Bacteria"/>
</dbReference>
<name>F4L0D0_HALH1</name>
<gene>
    <name evidence="2" type="ordered locus">Halhy_5980</name>
</gene>
<dbReference type="Pfam" id="PF19918">
    <property type="entry name" value="bpX2"/>
    <property type="match status" value="1"/>
</dbReference>
<dbReference type="HOGENOM" id="CLU_089594_0_0_10"/>
<feature type="domain" description="MoxR-vWA-beta-propeller ternary system" evidence="1">
    <location>
        <begin position="8"/>
        <end position="230"/>
    </location>
</feature>